<evidence type="ECO:0000313" key="4">
    <source>
        <dbReference type="Proteomes" id="UP000321717"/>
    </source>
</evidence>
<dbReference type="Gene3D" id="1.10.10.10">
    <property type="entry name" value="Winged helix-like DNA-binding domain superfamily/Winged helix DNA-binding domain"/>
    <property type="match status" value="1"/>
</dbReference>
<organism evidence="3 4">
    <name type="scientific">Ciceribacter naphthalenivorans</name>
    <dbReference type="NCBI Taxonomy" id="1118451"/>
    <lineage>
        <taxon>Bacteria</taxon>
        <taxon>Pseudomonadati</taxon>
        <taxon>Pseudomonadota</taxon>
        <taxon>Alphaproteobacteria</taxon>
        <taxon>Hyphomicrobiales</taxon>
        <taxon>Rhizobiaceae</taxon>
        <taxon>Ciceribacter</taxon>
    </lineage>
</organism>
<dbReference type="InterPro" id="IPR036390">
    <property type="entry name" value="WH_DNA-bd_sf"/>
</dbReference>
<dbReference type="PANTHER" id="PTHR30319:SF1">
    <property type="entry name" value="TRANSCRIPTIONAL REPRESSOR PAAX"/>
    <property type="match status" value="1"/>
</dbReference>
<protein>
    <recommendedName>
        <fullName evidence="5">PaaX family transcriptional regulator</fullName>
    </recommendedName>
</protein>
<feature type="domain" description="Transcriptional repressor PaaX-like N-terminal" evidence="1">
    <location>
        <begin position="4"/>
        <end position="62"/>
    </location>
</feature>
<dbReference type="PANTHER" id="PTHR30319">
    <property type="entry name" value="PHENYLACETIC ACID REGULATOR-RELATED TRANSCRIPTIONAL REPRESSOR"/>
    <property type="match status" value="1"/>
</dbReference>
<feature type="domain" description="Transcriptional repressor PaaX-like C-terminal" evidence="2">
    <location>
        <begin position="172"/>
        <end position="253"/>
    </location>
</feature>
<dbReference type="SUPFAM" id="SSF46785">
    <property type="entry name" value="Winged helix' DNA-binding domain"/>
    <property type="match status" value="1"/>
</dbReference>
<dbReference type="InterPro" id="IPR012906">
    <property type="entry name" value="PaaX-like_N"/>
</dbReference>
<proteinExistence type="predicted"/>
<dbReference type="Gene3D" id="3.30.70.2650">
    <property type="match status" value="1"/>
</dbReference>
<dbReference type="EMBL" id="BJZP01000006">
    <property type="protein sequence ID" value="GEO84708.1"/>
    <property type="molecule type" value="Genomic_DNA"/>
</dbReference>
<accession>A0A512HGY5</accession>
<dbReference type="GO" id="GO:0006351">
    <property type="term" value="P:DNA-templated transcription"/>
    <property type="evidence" value="ECO:0007669"/>
    <property type="project" value="TreeGrafter"/>
</dbReference>
<dbReference type="Pfam" id="PF08223">
    <property type="entry name" value="PaaX_C"/>
    <property type="match status" value="1"/>
</dbReference>
<reference evidence="3 4" key="1">
    <citation type="submission" date="2019-07" db="EMBL/GenBank/DDBJ databases">
        <title>Whole genome shotgun sequence of Rhizobium naphthalenivorans NBRC 107585.</title>
        <authorList>
            <person name="Hosoyama A."/>
            <person name="Uohara A."/>
            <person name="Ohji S."/>
            <person name="Ichikawa N."/>
        </authorList>
    </citation>
    <scope>NUCLEOTIDE SEQUENCE [LARGE SCALE GENOMIC DNA]</scope>
    <source>
        <strain evidence="3 4">NBRC 107585</strain>
    </source>
</reference>
<evidence type="ECO:0000259" key="1">
    <source>
        <dbReference type="Pfam" id="PF07848"/>
    </source>
</evidence>
<keyword evidence="4" id="KW-1185">Reference proteome</keyword>
<dbReference type="OrthoDB" id="2270427at2"/>
<name>A0A512HGY5_9HYPH</name>
<dbReference type="InterPro" id="IPR036388">
    <property type="entry name" value="WH-like_DNA-bd_sf"/>
</dbReference>
<dbReference type="InterPro" id="IPR013225">
    <property type="entry name" value="PaaX_C"/>
</dbReference>
<dbReference type="AlphaFoldDB" id="A0A512HGY5"/>
<evidence type="ECO:0008006" key="5">
    <source>
        <dbReference type="Google" id="ProtNLM"/>
    </source>
</evidence>
<evidence type="ECO:0000313" key="3">
    <source>
        <dbReference type="EMBL" id="GEO84708.1"/>
    </source>
</evidence>
<sequence>MPNARRLILNLLGVAESGRLTVGEALAACALFDISENSVRVTLARLAQAGLVELAERGVYRLGPERRRIQEEIAGWRATEERLIAWTGQWIAASTGGLPRSDRKQLRARERALSMLGMRELDHGLYIRPDNLAGGAEDVRQRLTALGLIEAAAVFRVTDFDSAREKQAHRLWEGAALVEGYRQGDERLEAWRRSAGGLPLDVAARESFLLGDAAIRQIVFDPMLPAPLVDEAARHLFIEAVKRFDDEGRKIWMTFLGKIGA</sequence>
<evidence type="ECO:0000259" key="2">
    <source>
        <dbReference type="Pfam" id="PF08223"/>
    </source>
</evidence>
<comment type="caution">
    <text evidence="3">The sequence shown here is derived from an EMBL/GenBank/DDBJ whole genome shotgun (WGS) entry which is preliminary data.</text>
</comment>
<dbReference type="Proteomes" id="UP000321717">
    <property type="component" value="Unassembled WGS sequence"/>
</dbReference>
<gene>
    <name evidence="3" type="ORF">RNA01_16400</name>
</gene>
<dbReference type="Pfam" id="PF07848">
    <property type="entry name" value="PaaX"/>
    <property type="match status" value="1"/>
</dbReference>